<accession>A0A0S4W7T3</accession>
<protein>
    <submittedName>
        <fullName evidence="1">Putative aldehyde dehydrogenase protein</fullName>
    </submittedName>
</protein>
<dbReference type="AlphaFoldDB" id="A0A0S4W7T3"/>
<dbReference type="EMBL" id="LN899826">
    <property type="protein sequence ID" value="CUV42867.1"/>
    <property type="molecule type" value="Genomic_DNA"/>
</dbReference>
<sequence length="151" mass="17185">MKILLLDPPLIAPKVVWLASIGQVRLGAHLHGEWCIGVGERNTVLSKPEDMMPLLPLLEMDRVRFYGHLYKVAQDHAELAGIVQSFPEALLLRFSFESSVSDYWPMKAIDWIKAAGKVTPDVRESLSAMLNKSWVPQRLRQRVEMLVKHSE</sequence>
<reference evidence="1" key="1">
    <citation type="submission" date="2015-10" db="EMBL/GenBank/DDBJ databases">
        <authorList>
            <person name="Gilbert D.G."/>
        </authorList>
    </citation>
    <scope>NUCLEOTIDE SEQUENCE</scope>
    <source>
        <strain evidence="1">Phyl III-seqv23</strain>
    </source>
</reference>
<evidence type="ECO:0000313" key="1">
    <source>
        <dbReference type="EMBL" id="CUV42867.1"/>
    </source>
</evidence>
<name>A0A0S4W7T3_RALSL</name>
<organism evidence="1">
    <name type="scientific">Ralstonia solanacearum</name>
    <name type="common">Pseudomonas solanacearum</name>
    <dbReference type="NCBI Taxonomy" id="305"/>
    <lineage>
        <taxon>Bacteria</taxon>
        <taxon>Pseudomonadati</taxon>
        <taxon>Pseudomonadota</taxon>
        <taxon>Betaproteobacteria</taxon>
        <taxon>Burkholderiales</taxon>
        <taxon>Burkholderiaceae</taxon>
        <taxon>Ralstonia</taxon>
        <taxon>Ralstonia solanacearum species complex</taxon>
    </lineage>
</organism>
<gene>
    <name evidence="1" type="ORF">TF3108_v1_1640014</name>
</gene>
<proteinExistence type="predicted"/>